<dbReference type="AlphaFoldDB" id="A0AAE0B5P6"/>
<feature type="domain" description="RNase H type-1" evidence="1">
    <location>
        <begin position="103"/>
        <end position="144"/>
    </location>
</feature>
<accession>A0AAE0B5P6</accession>
<sequence length="153" mass="17296">MEIKRLCARFWWGNSEKKEKMHWCSWPHLCLLKGNDGLGFCDLKPFNRALLGKQCWRILRNPNTSEVILLKGSYFPRTNFLQAEAKPSNLMVLKSLIWGKCVIEVANSVAILRGLQLAIDTGFHSVVVESDATVVVGWINDGKVLNLDVLSLI</sequence>
<gene>
    <name evidence="2" type="ORF">Dsin_001641</name>
</gene>
<protein>
    <recommendedName>
        <fullName evidence="1">RNase H type-1 domain-containing protein</fullName>
    </recommendedName>
</protein>
<dbReference type="GO" id="GO:0004523">
    <property type="term" value="F:RNA-DNA hybrid ribonuclease activity"/>
    <property type="evidence" value="ECO:0007669"/>
    <property type="project" value="InterPro"/>
</dbReference>
<evidence type="ECO:0000259" key="1">
    <source>
        <dbReference type="Pfam" id="PF13456"/>
    </source>
</evidence>
<dbReference type="InterPro" id="IPR002156">
    <property type="entry name" value="RNaseH_domain"/>
</dbReference>
<organism evidence="2 3">
    <name type="scientific">Dipteronia sinensis</name>
    <dbReference type="NCBI Taxonomy" id="43782"/>
    <lineage>
        <taxon>Eukaryota</taxon>
        <taxon>Viridiplantae</taxon>
        <taxon>Streptophyta</taxon>
        <taxon>Embryophyta</taxon>
        <taxon>Tracheophyta</taxon>
        <taxon>Spermatophyta</taxon>
        <taxon>Magnoliopsida</taxon>
        <taxon>eudicotyledons</taxon>
        <taxon>Gunneridae</taxon>
        <taxon>Pentapetalae</taxon>
        <taxon>rosids</taxon>
        <taxon>malvids</taxon>
        <taxon>Sapindales</taxon>
        <taxon>Sapindaceae</taxon>
        <taxon>Hippocastanoideae</taxon>
        <taxon>Acereae</taxon>
        <taxon>Dipteronia</taxon>
    </lineage>
</organism>
<keyword evidence="3" id="KW-1185">Reference proteome</keyword>
<proteinExistence type="predicted"/>
<dbReference type="GO" id="GO:0003676">
    <property type="term" value="F:nucleic acid binding"/>
    <property type="evidence" value="ECO:0007669"/>
    <property type="project" value="InterPro"/>
</dbReference>
<name>A0AAE0B5P6_9ROSI</name>
<evidence type="ECO:0000313" key="2">
    <source>
        <dbReference type="EMBL" id="KAK3229760.1"/>
    </source>
</evidence>
<dbReference type="PANTHER" id="PTHR33116">
    <property type="entry name" value="REVERSE TRANSCRIPTASE ZINC-BINDING DOMAIN-CONTAINING PROTEIN-RELATED-RELATED"/>
    <property type="match status" value="1"/>
</dbReference>
<dbReference type="PANTHER" id="PTHR33116:SF86">
    <property type="entry name" value="REVERSE TRANSCRIPTASE DOMAIN-CONTAINING PROTEIN"/>
    <property type="match status" value="1"/>
</dbReference>
<dbReference type="Pfam" id="PF13456">
    <property type="entry name" value="RVT_3"/>
    <property type="match status" value="1"/>
</dbReference>
<dbReference type="EMBL" id="JANJYJ010000001">
    <property type="protein sequence ID" value="KAK3229760.1"/>
    <property type="molecule type" value="Genomic_DNA"/>
</dbReference>
<reference evidence="2" key="1">
    <citation type="journal article" date="2023" name="Plant J.">
        <title>Genome sequences and population genomics provide insights into the demographic history, inbreeding, and mutation load of two 'living fossil' tree species of Dipteronia.</title>
        <authorList>
            <person name="Feng Y."/>
            <person name="Comes H.P."/>
            <person name="Chen J."/>
            <person name="Zhu S."/>
            <person name="Lu R."/>
            <person name="Zhang X."/>
            <person name="Li P."/>
            <person name="Qiu J."/>
            <person name="Olsen K.M."/>
            <person name="Qiu Y."/>
        </authorList>
    </citation>
    <scope>NUCLEOTIDE SEQUENCE</scope>
    <source>
        <strain evidence="2">NBL</strain>
    </source>
</reference>
<dbReference type="Proteomes" id="UP001281410">
    <property type="component" value="Unassembled WGS sequence"/>
</dbReference>
<evidence type="ECO:0000313" key="3">
    <source>
        <dbReference type="Proteomes" id="UP001281410"/>
    </source>
</evidence>
<comment type="caution">
    <text evidence="2">The sequence shown here is derived from an EMBL/GenBank/DDBJ whole genome shotgun (WGS) entry which is preliminary data.</text>
</comment>